<name>A0A841J8C2_9SPHI</name>
<proteinExistence type="predicted"/>
<accession>A0A841J8C2</accession>
<evidence type="ECO:0000313" key="2">
    <source>
        <dbReference type="Proteomes" id="UP000548326"/>
    </source>
</evidence>
<comment type="caution">
    <text evidence="1">The sequence shown here is derived from an EMBL/GenBank/DDBJ whole genome shotgun (WGS) entry which is preliminary data.</text>
</comment>
<dbReference type="EMBL" id="JACHCA010000003">
    <property type="protein sequence ID" value="MBB6126964.1"/>
    <property type="molecule type" value="Genomic_DNA"/>
</dbReference>
<dbReference type="Proteomes" id="UP000548326">
    <property type="component" value="Unassembled WGS sequence"/>
</dbReference>
<dbReference type="RefSeq" id="WP_183586139.1">
    <property type="nucleotide sequence ID" value="NZ_JACHCA010000003.1"/>
</dbReference>
<dbReference type="AlphaFoldDB" id="A0A841J8C2"/>
<organism evidence="1 2">
    <name type="scientific">Mucilaginibacter lappiensis</name>
    <dbReference type="NCBI Taxonomy" id="354630"/>
    <lineage>
        <taxon>Bacteria</taxon>
        <taxon>Pseudomonadati</taxon>
        <taxon>Bacteroidota</taxon>
        <taxon>Sphingobacteriia</taxon>
        <taxon>Sphingobacteriales</taxon>
        <taxon>Sphingobacteriaceae</taxon>
        <taxon>Mucilaginibacter</taxon>
    </lineage>
</organism>
<evidence type="ECO:0000313" key="1">
    <source>
        <dbReference type="EMBL" id="MBB6126964.1"/>
    </source>
</evidence>
<reference evidence="1 2" key="1">
    <citation type="submission" date="2020-08" db="EMBL/GenBank/DDBJ databases">
        <title>Genomic Encyclopedia of Type Strains, Phase IV (KMG-V): Genome sequencing to study the core and pangenomes of soil and plant-associated prokaryotes.</title>
        <authorList>
            <person name="Whitman W."/>
        </authorList>
    </citation>
    <scope>NUCLEOTIDE SEQUENCE [LARGE SCALE GENOMIC DNA]</scope>
    <source>
        <strain evidence="1 2">MP601</strain>
    </source>
</reference>
<sequence>MQDKEIYQGVVNAFTEKPKYTITIPISWRPEVEPVPLVKQSLFDKLFRGKPVQIEPETIPTEETFTIYPCKVANMWRVAGAATELPDEIKNGELAEVVLPLINDHLETIVYIVAAGIQNNHEEPSADLIRFIERNFDNQDLHTVLHYVLENVYMQSFLNSIVLAKGTVKILKPKTSPTDGSE</sequence>
<gene>
    <name evidence="1" type="ORF">HDF22_001070</name>
</gene>
<protein>
    <submittedName>
        <fullName evidence="1">Uncharacterized protein</fullName>
    </submittedName>
</protein>